<organism evidence="1 2">
    <name type="scientific">Luteimonas cucumeris</name>
    <dbReference type="NCBI Taxonomy" id="985012"/>
    <lineage>
        <taxon>Bacteria</taxon>
        <taxon>Pseudomonadati</taxon>
        <taxon>Pseudomonadota</taxon>
        <taxon>Gammaproteobacteria</taxon>
        <taxon>Lysobacterales</taxon>
        <taxon>Lysobacteraceae</taxon>
        <taxon>Luteimonas</taxon>
    </lineage>
</organism>
<protein>
    <submittedName>
        <fullName evidence="1">Uncharacterized protein YecE (DUF72 family)</fullName>
    </submittedName>
</protein>
<dbReference type="OrthoDB" id="9780310at2"/>
<accession>A0A562L0G4</accession>
<reference evidence="1 2" key="1">
    <citation type="journal article" date="2015" name="Stand. Genomic Sci.">
        <title>Genomic Encyclopedia of Bacterial and Archaeal Type Strains, Phase III: the genomes of soil and plant-associated and newly described type strains.</title>
        <authorList>
            <person name="Whitman W.B."/>
            <person name="Woyke T."/>
            <person name="Klenk H.P."/>
            <person name="Zhou Y."/>
            <person name="Lilburn T.G."/>
            <person name="Beck B.J."/>
            <person name="De Vos P."/>
            <person name="Vandamme P."/>
            <person name="Eisen J.A."/>
            <person name="Garrity G."/>
            <person name="Hugenholtz P."/>
            <person name="Kyrpides N.C."/>
        </authorList>
    </citation>
    <scope>NUCLEOTIDE SEQUENCE [LARGE SCALE GENOMIC DNA]</scope>
    <source>
        <strain evidence="1 2">CGMCC 1.10821</strain>
    </source>
</reference>
<keyword evidence="2" id="KW-1185">Reference proteome</keyword>
<evidence type="ECO:0000313" key="1">
    <source>
        <dbReference type="EMBL" id="TWI01016.1"/>
    </source>
</evidence>
<dbReference type="SUPFAM" id="SSF117396">
    <property type="entry name" value="TM1631-like"/>
    <property type="match status" value="1"/>
</dbReference>
<dbReference type="Gene3D" id="3.20.20.410">
    <property type="entry name" value="Protein of unknown function UPF0759"/>
    <property type="match status" value="1"/>
</dbReference>
<gene>
    <name evidence="1" type="ORF">IP90_02638</name>
</gene>
<dbReference type="PANTHER" id="PTHR30348:SF4">
    <property type="entry name" value="DUF72 DOMAIN-CONTAINING PROTEIN"/>
    <property type="match status" value="1"/>
</dbReference>
<dbReference type="Pfam" id="PF01904">
    <property type="entry name" value="DUF72"/>
    <property type="match status" value="1"/>
</dbReference>
<dbReference type="PANTHER" id="PTHR30348">
    <property type="entry name" value="UNCHARACTERIZED PROTEIN YECE"/>
    <property type="match status" value="1"/>
</dbReference>
<proteinExistence type="predicted"/>
<dbReference type="InterPro" id="IPR036520">
    <property type="entry name" value="UPF0759_sf"/>
</dbReference>
<evidence type="ECO:0000313" key="2">
    <source>
        <dbReference type="Proteomes" id="UP000315167"/>
    </source>
</evidence>
<sequence>MDTNIRIGIGGWTYVPWRSNFYPPGLVQRRELEYASRHVTAIEINGTYYGAQKPATYAKWRDETPAGFLFSAKAPKRIMASRVLAKAGAQIEDFVSGIAELGAKLGPLVWQFERGKNIDFEDFAAFLELLPKAADGRTLRHALDVRNPGFVDHRFLALARQCGMATVFTDSPDHPSFADITADFVYARLMRAQSDIATGYAKVDLERWARRARQWASGGEADDLPRIDPVVSAPTRPRDVFIYFISAAKERNPAAAMALQQQLGLAPAEAFSP</sequence>
<comment type="caution">
    <text evidence="1">The sequence shown here is derived from an EMBL/GenBank/DDBJ whole genome shotgun (WGS) entry which is preliminary data.</text>
</comment>
<dbReference type="EMBL" id="VLKN01000006">
    <property type="protein sequence ID" value="TWI01016.1"/>
    <property type="molecule type" value="Genomic_DNA"/>
</dbReference>
<dbReference type="InterPro" id="IPR002763">
    <property type="entry name" value="DUF72"/>
</dbReference>
<dbReference type="RefSeq" id="WP_144900123.1">
    <property type="nucleotide sequence ID" value="NZ_VLKN01000006.1"/>
</dbReference>
<dbReference type="AlphaFoldDB" id="A0A562L0G4"/>
<name>A0A562L0G4_9GAMM</name>
<dbReference type="Proteomes" id="UP000315167">
    <property type="component" value="Unassembled WGS sequence"/>
</dbReference>